<comment type="caution">
    <text evidence="1">The sequence shown here is derived from an EMBL/GenBank/DDBJ whole genome shotgun (WGS) entry which is preliminary data.</text>
</comment>
<dbReference type="Proteomes" id="UP001148737">
    <property type="component" value="Unassembled WGS sequence"/>
</dbReference>
<accession>A0ACC1QHM9</accession>
<evidence type="ECO:0000313" key="2">
    <source>
        <dbReference type="Proteomes" id="UP001148737"/>
    </source>
</evidence>
<evidence type="ECO:0000313" key="1">
    <source>
        <dbReference type="EMBL" id="KAJ3473535.1"/>
    </source>
</evidence>
<keyword evidence="2" id="KW-1185">Reference proteome</keyword>
<organism evidence="1 2">
    <name type="scientific">Lecanicillium saksenae</name>
    <dbReference type="NCBI Taxonomy" id="468837"/>
    <lineage>
        <taxon>Eukaryota</taxon>
        <taxon>Fungi</taxon>
        <taxon>Dikarya</taxon>
        <taxon>Ascomycota</taxon>
        <taxon>Pezizomycotina</taxon>
        <taxon>Sordariomycetes</taxon>
        <taxon>Hypocreomycetidae</taxon>
        <taxon>Hypocreales</taxon>
        <taxon>Cordycipitaceae</taxon>
        <taxon>Lecanicillium</taxon>
    </lineage>
</organism>
<dbReference type="EMBL" id="JANAKD010002471">
    <property type="protein sequence ID" value="KAJ3473535.1"/>
    <property type="molecule type" value="Genomic_DNA"/>
</dbReference>
<proteinExistence type="predicted"/>
<protein>
    <submittedName>
        <fullName evidence="1">Uncharacterized protein</fullName>
    </submittedName>
</protein>
<reference evidence="1" key="1">
    <citation type="submission" date="2022-07" db="EMBL/GenBank/DDBJ databases">
        <title>Genome Sequence of Lecanicillium saksenae.</title>
        <authorList>
            <person name="Buettner E."/>
        </authorList>
    </citation>
    <scope>NUCLEOTIDE SEQUENCE</scope>
    <source>
        <strain evidence="1">VT-O1</strain>
    </source>
</reference>
<gene>
    <name evidence="1" type="ORF">NLG97_g10256</name>
</gene>
<sequence>MFTSVTRYFGLKNAPPFDGRLEVDCRYRKVTEDALVVIMDGGDELPIPMGQLLNVRGDGKCYLDMMGVAGAYGDSFVRNVYVTYDYEEMTIEVSMAKYTTETDIVPIA</sequence>
<name>A0ACC1QHM9_9HYPO</name>